<evidence type="ECO:0000313" key="2">
    <source>
        <dbReference type="EnsemblFungi" id="CEF77732"/>
    </source>
</evidence>
<dbReference type="HOGENOM" id="CLU_2705006_0_0_1"/>
<sequence>MCAYIRQLTKCENCSEILMDDSSRAYQCQTNKEGRPCQDVFLTLGTKYVGPDKCPPCVTKGEERKKKAKEAGR</sequence>
<reference evidence="2 3" key="2">
    <citation type="journal article" date="2010" name="Nature">
        <title>Comparative genomics reveals mobile pathogenicity chromosomes in Fusarium.</title>
        <authorList>
            <person name="Ma L.J."/>
            <person name="van der Does H.C."/>
            <person name="Borkovich K.A."/>
            <person name="Coleman J.J."/>
            <person name="Daboussi M.J."/>
            <person name="Di Pietro A."/>
            <person name="Dufresne M."/>
            <person name="Freitag M."/>
            <person name="Grabherr M."/>
            <person name="Henrissat B."/>
            <person name="Houterman P.M."/>
            <person name="Kang S."/>
            <person name="Shim W.B."/>
            <person name="Woloshuk C."/>
            <person name="Xie X."/>
            <person name="Xu J.R."/>
            <person name="Antoniw J."/>
            <person name="Baker S.E."/>
            <person name="Bluhm B.H."/>
            <person name="Breakspear A."/>
            <person name="Brown D.W."/>
            <person name="Butchko R.A."/>
            <person name="Chapman S."/>
            <person name="Coulson R."/>
            <person name="Coutinho P.M."/>
            <person name="Danchin E.G."/>
            <person name="Diener A."/>
            <person name="Gale L.R."/>
            <person name="Gardiner D.M."/>
            <person name="Goff S."/>
            <person name="Hammond-Kosack K.E."/>
            <person name="Hilburn K."/>
            <person name="Hua-Van A."/>
            <person name="Jonkers W."/>
            <person name="Kazan K."/>
            <person name="Kodira C.D."/>
            <person name="Koehrsen M."/>
            <person name="Kumar L."/>
            <person name="Lee Y.H."/>
            <person name="Li L."/>
            <person name="Manners J.M."/>
            <person name="Miranda-Saavedra D."/>
            <person name="Mukherjee M."/>
            <person name="Park G."/>
            <person name="Park J."/>
            <person name="Park S.Y."/>
            <person name="Proctor R.H."/>
            <person name="Regev A."/>
            <person name="Ruiz-Roldan M.C."/>
            <person name="Sain D."/>
            <person name="Sakthikumar S."/>
            <person name="Sykes S."/>
            <person name="Schwartz D.C."/>
            <person name="Turgeon B.G."/>
            <person name="Wapinski I."/>
            <person name="Yoder O."/>
            <person name="Young S."/>
            <person name="Zeng Q."/>
            <person name="Zhou S."/>
            <person name="Galagan J."/>
            <person name="Cuomo C.A."/>
            <person name="Kistler H.C."/>
            <person name="Rep M."/>
        </authorList>
    </citation>
    <scope>GENOME REANNOTATION</scope>
    <source>
        <strain evidence="3">ATCC MYA-4620 / CBS 123657 / FGSC 9075 / NRRL 31084 / PH-1</strain>
        <strain evidence="2">PH-1 / ATCC MYA-4620 / FGSC 9075 / NRRL 31084</strain>
    </source>
</reference>
<dbReference type="KEGG" id="fgr:FGSG_12532"/>
<dbReference type="EMBL" id="HG970333">
    <property type="protein sequence ID" value="CEF77732.1"/>
    <property type="molecule type" value="Genomic_DNA"/>
</dbReference>
<dbReference type="RefSeq" id="XP_011322770.1">
    <property type="nucleotide sequence ID" value="XM_011324468.1"/>
</dbReference>
<dbReference type="AlphaFoldDB" id="I1S6Q9"/>
<dbReference type="VEuPathDB" id="FungiDB:FGRAMPH1_01G11859"/>
<dbReference type="Proteomes" id="UP000070720">
    <property type="component" value="Chromosome 2"/>
</dbReference>
<proteinExistence type="predicted"/>
<dbReference type="EnsemblFungi" id="CEF77732">
    <property type="protein sequence ID" value="CEF77732"/>
    <property type="gene ID" value="FGRRES_12532"/>
</dbReference>
<organism evidence="1 3">
    <name type="scientific">Gibberella zeae (strain ATCC MYA-4620 / CBS 123657 / FGSC 9075 / NRRL 31084 / PH-1)</name>
    <name type="common">Wheat head blight fungus</name>
    <name type="synonym">Fusarium graminearum</name>
    <dbReference type="NCBI Taxonomy" id="229533"/>
    <lineage>
        <taxon>Eukaryota</taxon>
        <taxon>Fungi</taxon>
        <taxon>Dikarya</taxon>
        <taxon>Ascomycota</taxon>
        <taxon>Pezizomycotina</taxon>
        <taxon>Sordariomycetes</taxon>
        <taxon>Hypocreomycetidae</taxon>
        <taxon>Hypocreales</taxon>
        <taxon>Nectriaceae</taxon>
        <taxon>Fusarium</taxon>
    </lineage>
</organism>
<reference evidence="2" key="4">
    <citation type="submission" date="2017-01" db="UniProtKB">
        <authorList>
            <consortium name="EnsemblFungi"/>
        </authorList>
    </citation>
    <scope>IDENTIFICATION</scope>
    <source>
        <strain evidence="2">PH-1 / ATCC MYA-4620 / FGSC 9075 / NRRL 31084</strain>
    </source>
</reference>
<name>I1S6Q9_GIBZE</name>
<reference evidence="1 3" key="3">
    <citation type="journal article" date="2015" name="BMC Genomics">
        <title>The completed genome sequence of the pathogenic ascomycete fungus Fusarium graminearum.</title>
        <authorList>
            <person name="King R."/>
            <person name="Urban M."/>
            <person name="Hammond-Kosack M.C."/>
            <person name="Hassani-Pak K."/>
            <person name="Hammond-Kosack K.E."/>
        </authorList>
    </citation>
    <scope>NUCLEOTIDE SEQUENCE [LARGE SCALE GENOMIC DNA]</scope>
    <source>
        <strain evidence="3">ATCC MYA-4620 / CBS 123657 / FGSC 9075 / NRRL 31084 / PH-1</strain>
        <strain evidence="1">PH-1</strain>
    </source>
</reference>
<reference evidence="2 3" key="1">
    <citation type="journal article" date="2007" name="Science">
        <title>The Fusarium graminearum genome reveals a link between localized polymorphism and pathogen specialization.</title>
        <authorList>
            <person name="Cuomo C.A."/>
            <person name="Gueldener U."/>
            <person name="Xu J.-R."/>
            <person name="Trail F."/>
            <person name="Turgeon B.G."/>
            <person name="Di Pietro A."/>
            <person name="Walton J.D."/>
            <person name="Ma L.-J."/>
            <person name="Baker S.E."/>
            <person name="Rep M."/>
            <person name="Adam G."/>
            <person name="Antoniw J."/>
            <person name="Baldwin T."/>
            <person name="Calvo S.E."/>
            <person name="Chang Y.-L."/>
            <person name="DeCaprio D."/>
            <person name="Gale L.R."/>
            <person name="Gnerre S."/>
            <person name="Goswami R.S."/>
            <person name="Hammond-Kosack K."/>
            <person name="Harris L.J."/>
            <person name="Hilburn K."/>
            <person name="Kennell J.C."/>
            <person name="Kroken S."/>
            <person name="Magnuson J.K."/>
            <person name="Mannhaupt G."/>
            <person name="Mauceli E.W."/>
            <person name="Mewes H.-W."/>
            <person name="Mitterbauer R."/>
            <person name="Muehlbauer G."/>
            <person name="Muensterkoetter M."/>
            <person name="Nelson D."/>
            <person name="O'Donnell K."/>
            <person name="Ouellet T."/>
            <person name="Qi W."/>
            <person name="Quesneville H."/>
            <person name="Roncero M.I.G."/>
            <person name="Seong K.-Y."/>
            <person name="Tetko I.V."/>
            <person name="Urban M."/>
            <person name="Waalwijk C."/>
            <person name="Ward T.J."/>
            <person name="Yao J."/>
            <person name="Birren B.W."/>
            <person name="Kistler H.C."/>
        </authorList>
    </citation>
    <scope>NUCLEOTIDE SEQUENCE [LARGE SCALE GENOMIC DNA]</scope>
    <source>
        <strain evidence="3">ATCC MYA-4620 / CBS 123657 / FGSC 9075 / NRRL 31084 / PH-1</strain>
        <strain evidence="2">PH-1 / ATCC MYA-4620 / FGSC 9075 / NRRL 31084</strain>
    </source>
</reference>
<keyword evidence="3" id="KW-1185">Reference proteome</keyword>
<accession>I1S6Q9</accession>
<evidence type="ECO:0000313" key="1">
    <source>
        <dbReference type="EMBL" id="CEF77732.1"/>
    </source>
</evidence>
<evidence type="ECO:0000313" key="3">
    <source>
        <dbReference type="Proteomes" id="UP000070720"/>
    </source>
</evidence>
<dbReference type="InParanoid" id="I1S6Q9"/>
<protein>
    <submittedName>
        <fullName evidence="1">Chromosome 2, complete genome</fullName>
    </submittedName>
</protein>
<gene>
    <name evidence="1" type="ORF">FGRAMPH1_01T11859</name>
</gene>
<accession>A0A098DH13</accession>